<dbReference type="SUPFAM" id="SSF81383">
    <property type="entry name" value="F-box domain"/>
    <property type="match status" value="1"/>
</dbReference>
<protein>
    <recommendedName>
        <fullName evidence="5">F-box domain-containing protein</fullName>
    </recommendedName>
</protein>
<organism evidence="3 4">
    <name type="scientific">Corchorus olitorius</name>
    <dbReference type="NCBI Taxonomy" id="93759"/>
    <lineage>
        <taxon>Eukaryota</taxon>
        <taxon>Viridiplantae</taxon>
        <taxon>Streptophyta</taxon>
        <taxon>Embryophyta</taxon>
        <taxon>Tracheophyta</taxon>
        <taxon>Spermatophyta</taxon>
        <taxon>Magnoliopsida</taxon>
        <taxon>eudicotyledons</taxon>
        <taxon>Gunneridae</taxon>
        <taxon>Pentapetalae</taxon>
        <taxon>rosids</taxon>
        <taxon>malvids</taxon>
        <taxon>Malvales</taxon>
        <taxon>Malvaceae</taxon>
        <taxon>Grewioideae</taxon>
        <taxon>Apeibeae</taxon>
        <taxon>Corchorus</taxon>
    </lineage>
</organism>
<name>A0A1R3KC83_9ROSI</name>
<evidence type="ECO:0000313" key="4">
    <source>
        <dbReference type="Proteomes" id="UP000187203"/>
    </source>
</evidence>
<dbReference type="PANTHER" id="PTHR31672:SF13">
    <property type="entry name" value="F-BOX PROTEIN CPR30-LIKE"/>
    <property type="match status" value="1"/>
</dbReference>
<accession>A0A1R3KC83</accession>
<dbReference type="STRING" id="93759.A0A1R3KC83"/>
<reference evidence="4" key="1">
    <citation type="submission" date="2013-09" db="EMBL/GenBank/DDBJ databases">
        <title>Corchorus olitorius genome sequencing.</title>
        <authorList>
            <person name="Alam M."/>
            <person name="Haque M.S."/>
            <person name="Islam M.S."/>
            <person name="Emdad E.M."/>
            <person name="Islam M.M."/>
            <person name="Ahmed B."/>
            <person name="Halim A."/>
            <person name="Hossen Q.M.M."/>
            <person name="Hossain M.Z."/>
            <person name="Ahmed R."/>
            <person name="Khan M.M."/>
            <person name="Islam R."/>
            <person name="Rashid M.M."/>
            <person name="Khan S.A."/>
            <person name="Rahman M.S."/>
            <person name="Alam M."/>
            <person name="Yahiya A.S."/>
            <person name="Khan M.S."/>
            <person name="Azam M.S."/>
            <person name="Haque T."/>
            <person name="Lashkar M.Z.H."/>
            <person name="Akhand A.I."/>
            <person name="Morshed G."/>
            <person name="Roy S."/>
            <person name="Uddin K.S."/>
            <person name="Rabeya T."/>
            <person name="Hossain A.S."/>
            <person name="Chowdhury A."/>
            <person name="Snigdha A.R."/>
            <person name="Mortoza M.S."/>
            <person name="Matin S.A."/>
            <person name="Hoque S.M.E."/>
            <person name="Islam M.K."/>
            <person name="Roy D.K."/>
            <person name="Haider R."/>
            <person name="Moosa M.M."/>
            <person name="Elias S.M."/>
            <person name="Hasan A.M."/>
            <person name="Jahan S."/>
            <person name="Shafiuddin M."/>
            <person name="Mahmood N."/>
            <person name="Shommy N.S."/>
        </authorList>
    </citation>
    <scope>NUCLEOTIDE SEQUENCE [LARGE SCALE GENOMIC DNA]</scope>
    <source>
        <strain evidence="4">cv. O-4</strain>
    </source>
</reference>
<feature type="domain" description="F-box associated beta-propeller type 1" evidence="2">
    <location>
        <begin position="77"/>
        <end position="283"/>
    </location>
</feature>
<evidence type="ECO:0000259" key="2">
    <source>
        <dbReference type="Pfam" id="PF07734"/>
    </source>
</evidence>
<dbReference type="PANTHER" id="PTHR31672">
    <property type="entry name" value="BNACNNG10540D PROTEIN"/>
    <property type="match status" value="1"/>
</dbReference>
<dbReference type="Pfam" id="PF07734">
    <property type="entry name" value="FBA_1"/>
    <property type="match status" value="1"/>
</dbReference>
<dbReference type="EMBL" id="AWUE01014231">
    <property type="protein sequence ID" value="OMP04692.1"/>
    <property type="molecule type" value="Genomic_DNA"/>
</dbReference>
<dbReference type="InterPro" id="IPR001810">
    <property type="entry name" value="F-box_dom"/>
</dbReference>
<gene>
    <name evidence="3" type="ORF">COLO4_09396</name>
</gene>
<dbReference type="InterPro" id="IPR006527">
    <property type="entry name" value="F-box-assoc_dom_typ1"/>
</dbReference>
<comment type="caution">
    <text evidence="3">The sequence shown here is derived from an EMBL/GenBank/DDBJ whole genome shotgun (WGS) entry which is preliminary data.</text>
</comment>
<dbReference type="Proteomes" id="UP000187203">
    <property type="component" value="Unassembled WGS sequence"/>
</dbReference>
<dbReference type="InterPro" id="IPR017451">
    <property type="entry name" value="F-box-assoc_interact_dom"/>
</dbReference>
<dbReference type="NCBIfam" id="TIGR01640">
    <property type="entry name" value="F_box_assoc_1"/>
    <property type="match status" value="1"/>
</dbReference>
<dbReference type="CDD" id="cd22157">
    <property type="entry name" value="F-box_AtFBW1-like"/>
    <property type="match status" value="1"/>
</dbReference>
<dbReference type="InterPro" id="IPR036047">
    <property type="entry name" value="F-box-like_dom_sf"/>
</dbReference>
<sequence>MEDEVPVDLVEDIFCRLPVKSVVRFKGISKRWLLQIKDPKFIKLHLQRSTKSHTQGSLVTVVNKNQLCSVDLGTLRITKESDIPFSESPKCIRLVGACNGLLCLCSWDDNNNMMVWNMSTKEHRILPPVPEEYASEAHRLSLVGFGYDPCNDDYKVFRFYNYSMKGHLAIFYSLRLNSWGSNYKQEYHNFRQFAFVKWAGVYAGGALNWIAHTTHHTIIGLDLNTENVRDLRFPYKPNEPFFRINSILVLEGKLCVAGRKDHAIDIWVMEEYGKEESWKFLYSIPPCSTSVGGINYVFKPLTYYHCGKDGDQVLPLMLAYGGKLSATILRRENSVITVVSFI</sequence>
<dbReference type="OrthoDB" id="909284at2759"/>
<dbReference type="AlphaFoldDB" id="A0A1R3KC83"/>
<evidence type="ECO:0000259" key="1">
    <source>
        <dbReference type="Pfam" id="PF00646"/>
    </source>
</evidence>
<proteinExistence type="predicted"/>
<dbReference type="Pfam" id="PF00646">
    <property type="entry name" value="F-box"/>
    <property type="match status" value="1"/>
</dbReference>
<evidence type="ECO:0000313" key="3">
    <source>
        <dbReference type="EMBL" id="OMP04692.1"/>
    </source>
</evidence>
<keyword evidence="4" id="KW-1185">Reference proteome</keyword>
<dbReference type="InterPro" id="IPR050796">
    <property type="entry name" value="SCF_F-box_component"/>
</dbReference>
<feature type="domain" description="F-box" evidence="1">
    <location>
        <begin position="6"/>
        <end position="42"/>
    </location>
</feature>
<evidence type="ECO:0008006" key="5">
    <source>
        <dbReference type="Google" id="ProtNLM"/>
    </source>
</evidence>
<dbReference type="SUPFAM" id="SSF101898">
    <property type="entry name" value="NHL repeat"/>
    <property type="match status" value="1"/>
</dbReference>